<gene>
    <name evidence="2" type="ORF">ACFODU_05745</name>
</gene>
<dbReference type="RefSeq" id="WP_336926059.1">
    <property type="nucleotide sequence ID" value="NZ_JBANRO010000006.1"/>
</dbReference>
<accession>A0ABV7E613</accession>
<dbReference type="Proteomes" id="UP001595456">
    <property type="component" value="Unassembled WGS sequence"/>
</dbReference>
<proteinExistence type="predicted"/>
<evidence type="ECO:0000313" key="3">
    <source>
        <dbReference type="Proteomes" id="UP001595456"/>
    </source>
</evidence>
<feature type="signal peptide" evidence="1">
    <location>
        <begin position="1"/>
        <end position="22"/>
    </location>
</feature>
<protein>
    <submittedName>
        <fullName evidence="2">DUF6152 family protein</fullName>
    </submittedName>
</protein>
<dbReference type="EMBL" id="JBHRST010000008">
    <property type="protein sequence ID" value="MFC3097303.1"/>
    <property type="molecule type" value="Genomic_DNA"/>
</dbReference>
<keyword evidence="1" id="KW-0732">Signal</keyword>
<keyword evidence="3" id="KW-1185">Reference proteome</keyword>
<dbReference type="Pfam" id="PF19649">
    <property type="entry name" value="DUF6152"/>
    <property type="match status" value="1"/>
</dbReference>
<dbReference type="InterPro" id="IPR046150">
    <property type="entry name" value="DUF6152"/>
</dbReference>
<evidence type="ECO:0000256" key="1">
    <source>
        <dbReference type="SAM" id="SignalP"/>
    </source>
</evidence>
<name>A0ABV7E613_9SPHN</name>
<organism evidence="2 3">
    <name type="scientific">Alteraurantiacibacter palmitatis</name>
    <dbReference type="NCBI Taxonomy" id="2054628"/>
    <lineage>
        <taxon>Bacteria</taxon>
        <taxon>Pseudomonadati</taxon>
        <taxon>Pseudomonadota</taxon>
        <taxon>Alphaproteobacteria</taxon>
        <taxon>Sphingomonadales</taxon>
        <taxon>Erythrobacteraceae</taxon>
        <taxon>Alteraurantiacibacter</taxon>
    </lineage>
</organism>
<reference evidence="3" key="1">
    <citation type="journal article" date="2019" name="Int. J. Syst. Evol. Microbiol.">
        <title>The Global Catalogue of Microorganisms (GCM) 10K type strain sequencing project: providing services to taxonomists for standard genome sequencing and annotation.</title>
        <authorList>
            <consortium name="The Broad Institute Genomics Platform"/>
            <consortium name="The Broad Institute Genome Sequencing Center for Infectious Disease"/>
            <person name="Wu L."/>
            <person name="Ma J."/>
        </authorList>
    </citation>
    <scope>NUCLEOTIDE SEQUENCE [LARGE SCALE GENOMIC DNA]</scope>
    <source>
        <strain evidence="3">KCTC 52607</strain>
    </source>
</reference>
<sequence>MQRRFALVAALVSSLWAMVAFAPPVEAHHSFAMFDRTRTATISGTVREFQWTNPHAYIQLVVRDASGRDVEYSLEMGAPMYLYARGWRPRTLRPGSQINVQYNPLRSGEPGGVVLEVTDQAGNRVGTNQ</sequence>
<evidence type="ECO:0000313" key="2">
    <source>
        <dbReference type="EMBL" id="MFC3097303.1"/>
    </source>
</evidence>
<comment type="caution">
    <text evidence="2">The sequence shown here is derived from an EMBL/GenBank/DDBJ whole genome shotgun (WGS) entry which is preliminary data.</text>
</comment>
<feature type="chain" id="PRO_5045730390" evidence="1">
    <location>
        <begin position="23"/>
        <end position="129"/>
    </location>
</feature>